<sequence>MQNEPWGDEYACGTESKFIALEVPDNDDDYDSECESTATRAASRRSSGGANQLRTPSHTSTRGSGSAAAAAGATKRWSLISNSSKKRWSTMSFASDERSRGQAVHAAQAALATTPTGSVASSATSHKRRSVGSPSPALKRSSTGASLRNMLGKIGLQDDTKENRAPAASPATTAKPNKSTKTATPAKPTSPLQQLDANIYNRVNRANRTNQRNSYMNASPSLDNVSVFSASSQSSTSSKWKFWKKKTGDDFYADSISPDLPDATTDPTAHAYTLNTRRSHSSLKHKSSHSSLTSLKRLSSHRNSCTSDSISLPMPDQASRDKLRNKLRNSSSLLSLNSTVITEEYDQFQLSQLLEICQQPKAVPIESAVPNWGSLKRVSTHVFKGSDSVFKVLPLGQDDFTHSKHIRLKELQLLRLFTGTPGFTQLLACHLTLIHDEPTLVCELRHGGTPLSQLCVESCSEALSIWWQCVVILYAGESKFQFEHRDLQLEHVLVDPNGNVTLCDYKLARAASGAVVYYTRLDHPSFFQGRGDRRYEVYAAMRAWCSDSWLKFAPRTNLLWLHYLGTQLLDRTRSRVTNADDHVSHAQLTRLVSLLDPRRRRHTLFRRTDDIATAGDLLRLRP</sequence>
<dbReference type="Pfam" id="PF12330">
    <property type="entry name" value="Haspin_kinase"/>
    <property type="match status" value="1"/>
</dbReference>
<protein>
    <recommendedName>
        <fullName evidence="1">non-specific serine/threonine protein kinase</fullName>
        <ecNumber evidence="1">2.7.11.1</ecNumber>
    </recommendedName>
</protein>
<feature type="region of interest" description="Disordered" evidence="9">
    <location>
        <begin position="277"/>
        <end position="298"/>
    </location>
</feature>
<feature type="compositionally biased region" description="Low complexity" evidence="9">
    <location>
        <begin position="36"/>
        <end position="50"/>
    </location>
</feature>
<evidence type="ECO:0000313" key="11">
    <source>
        <dbReference type="EMBL" id="SCU87548.1"/>
    </source>
</evidence>
<dbReference type="Gene3D" id="1.10.510.10">
    <property type="entry name" value="Transferase(Phosphotransferase) domain 1"/>
    <property type="match status" value="1"/>
</dbReference>
<evidence type="ECO:0000256" key="3">
    <source>
        <dbReference type="ARBA" id="ARBA00022679"/>
    </source>
</evidence>
<dbReference type="SMART" id="SM01331">
    <property type="entry name" value="DUF3635"/>
    <property type="match status" value="1"/>
</dbReference>
<dbReference type="GO" id="GO:0005737">
    <property type="term" value="C:cytoplasm"/>
    <property type="evidence" value="ECO:0007669"/>
    <property type="project" value="TreeGrafter"/>
</dbReference>
<evidence type="ECO:0000256" key="9">
    <source>
        <dbReference type="SAM" id="MobiDB-lite"/>
    </source>
</evidence>
<dbReference type="AlphaFoldDB" id="A0A1G4JBQ5"/>
<keyword evidence="4" id="KW-0547">Nucleotide-binding</keyword>
<feature type="compositionally biased region" description="Polar residues" evidence="9">
    <location>
        <begin position="113"/>
        <end position="124"/>
    </location>
</feature>
<evidence type="ECO:0000256" key="7">
    <source>
        <dbReference type="ARBA" id="ARBA00047899"/>
    </source>
</evidence>
<evidence type="ECO:0000256" key="4">
    <source>
        <dbReference type="ARBA" id="ARBA00022741"/>
    </source>
</evidence>
<evidence type="ECO:0000256" key="6">
    <source>
        <dbReference type="ARBA" id="ARBA00022840"/>
    </source>
</evidence>
<feature type="compositionally biased region" description="Low complexity" evidence="9">
    <location>
        <begin position="103"/>
        <end position="112"/>
    </location>
</feature>
<reference evidence="11 12" key="1">
    <citation type="submission" date="2016-03" db="EMBL/GenBank/DDBJ databases">
        <authorList>
            <person name="Devillers H."/>
        </authorList>
    </citation>
    <scope>NUCLEOTIDE SEQUENCE [LARGE SCALE GENOMIC DNA]</scope>
    <source>
        <strain evidence="11">CBS 11717</strain>
    </source>
</reference>
<keyword evidence="3" id="KW-0808">Transferase</keyword>
<comment type="catalytic activity">
    <reaction evidence="8">
        <text>L-seryl-[protein] + ATP = O-phospho-L-seryl-[protein] + ADP + H(+)</text>
        <dbReference type="Rhea" id="RHEA:17989"/>
        <dbReference type="Rhea" id="RHEA-COMP:9863"/>
        <dbReference type="Rhea" id="RHEA-COMP:11604"/>
        <dbReference type="ChEBI" id="CHEBI:15378"/>
        <dbReference type="ChEBI" id="CHEBI:29999"/>
        <dbReference type="ChEBI" id="CHEBI:30616"/>
        <dbReference type="ChEBI" id="CHEBI:83421"/>
        <dbReference type="ChEBI" id="CHEBI:456216"/>
        <dbReference type="EC" id="2.7.11.1"/>
    </reaction>
</comment>
<feature type="region of interest" description="Disordered" evidence="9">
    <location>
        <begin position="24"/>
        <end position="191"/>
    </location>
</feature>
<evidence type="ECO:0000259" key="10">
    <source>
        <dbReference type="SMART" id="SM01331"/>
    </source>
</evidence>
<comment type="catalytic activity">
    <reaction evidence="7">
        <text>L-threonyl-[protein] + ATP = O-phospho-L-threonyl-[protein] + ADP + H(+)</text>
        <dbReference type="Rhea" id="RHEA:46608"/>
        <dbReference type="Rhea" id="RHEA-COMP:11060"/>
        <dbReference type="Rhea" id="RHEA-COMP:11605"/>
        <dbReference type="ChEBI" id="CHEBI:15378"/>
        <dbReference type="ChEBI" id="CHEBI:30013"/>
        <dbReference type="ChEBI" id="CHEBI:30616"/>
        <dbReference type="ChEBI" id="CHEBI:61977"/>
        <dbReference type="ChEBI" id="CHEBI:456216"/>
        <dbReference type="EC" id="2.7.11.1"/>
    </reaction>
</comment>
<name>A0A1G4JBQ5_9SACH</name>
<evidence type="ECO:0000256" key="8">
    <source>
        <dbReference type="ARBA" id="ARBA00048679"/>
    </source>
</evidence>
<dbReference type="Proteomes" id="UP000191024">
    <property type="component" value="Chromosome D"/>
</dbReference>
<feature type="compositionally biased region" description="Low complexity" evidence="9">
    <location>
        <begin position="165"/>
        <end position="191"/>
    </location>
</feature>
<evidence type="ECO:0000256" key="1">
    <source>
        <dbReference type="ARBA" id="ARBA00012513"/>
    </source>
</evidence>
<keyword evidence="5" id="KW-0418">Kinase</keyword>
<gene>
    <name evidence="11" type="ORF">LAMI_0D06502G</name>
</gene>
<feature type="compositionally biased region" description="Low complexity" evidence="9">
    <location>
        <begin position="59"/>
        <end position="74"/>
    </location>
</feature>
<dbReference type="SUPFAM" id="SSF56112">
    <property type="entry name" value="Protein kinase-like (PK-like)"/>
    <property type="match status" value="1"/>
</dbReference>
<feature type="domain" description="Serine/threonine-protein kinase haspin C-terminal" evidence="10">
    <location>
        <begin position="524"/>
        <end position="619"/>
    </location>
</feature>
<dbReference type="GO" id="GO:0000278">
    <property type="term" value="P:mitotic cell cycle"/>
    <property type="evidence" value="ECO:0007669"/>
    <property type="project" value="TreeGrafter"/>
</dbReference>
<keyword evidence="12" id="KW-1185">Reference proteome</keyword>
<keyword evidence="2" id="KW-0723">Serine/threonine-protein kinase</keyword>
<dbReference type="STRING" id="1230905.A0A1G4JBQ5"/>
<dbReference type="EC" id="2.7.11.1" evidence="1"/>
<dbReference type="GO" id="GO:0005524">
    <property type="term" value="F:ATP binding"/>
    <property type="evidence" value="ECO:0007669"/>
    <property type="project" value="UniProtKB-KW"/>
</dbReference>
<evidence type="ECO:0000256" key="5">
    <source>
        <dbReference type="ARBA" id="ARBA00022777"/>
    </source>
</evidence>
<feature type="compositionally biased region" description="Polar residues" evidence="9">
    <location>
        <begin position="79"/>
        <end position="93"/>
    </location>
</feature>
<accession>A0A1G4JBQ5</accession>
<evidence type="ECO:0000313" key="12">
    <source>
        <dbReference type="Proteomes" id="UP000191024"/>
    </source>
</evidence>
<proteinExistence type="predicted"/>
<dbReference type="GO" id="GO:0072354">
    <property type="term" value="F:histone H3T3 kinase activity"/>
    <property type="evidence" value="ECO:0007669"/>
    <property type="project" value="TreeGrafter"/>
</dbReference>
<dbReference type="EMBL" id="LT598463">
    <property type="protein sequence ID" value="SCU87548.1"/>
    <property type="molecule type" value="Genomic_DNA"/>
</dbReference>
<dbReference type="PANTHER" id="PTHR24419:SF18">
    <property type="entry name" value="SERINE_THREONINE-PROTEIN KINASE HASPIN"/>
    <property type="match status" value="1"/>
</dbReference>
<evidence type="ECO:0000256" key="2">
    <source>
        <dbReference type="ARBA" id="ARBA00022527"/>
    </source>
</evidence>
<organism evidence="11 12">
    <name type="scientific">Lachancea mirantina</name>
    <dbReference type="NCBI Taxonomy" id="1230905"/>
    <lineage>
        <taxon>Eukaryota</taxon>
        <taxon>Fungi</taxon>
        <taxon>Dikarya</taxon>
        <taxon>Ascomycota</taxon>
        <taxon>Saccharomycotina</taxon>
        <taxon>Saccharomycetes</taxon>
        <taxon>Saccharomycetales</taxon>
        <taxon>Saccharomycetaceae</taxon>
        <taxon>Lachancea</taxon>
    </lineage>
</organism>
<dbReference type="InterPro" id="IPR024604">
    <property type="entry name" value="GSG2_C"/>
</dbReference>
<dbReference type="PANTHER" id="PTHR24419">
    <property type="entry name" value="INTERLEUKIN-1 RECEPTOR-ASSOCIATED KINASE"/>
    <property type="match status" value="1"/>
</dbReference>
<feature type="compositionally biased region" description="Acidic residues" evidence="9">
    <location>
        <begin position="24"/>
        <end position="34"/>
    </location>
</feature>
<dbReference type="InterPro" id="IPR011009">
    <property type="entry name" value="Kinase-like_dom_sf"/>
</dbReference>
<dbReference type="GO" id="GO:0035556">
    <property type="term" value="P:intracellular signal transduction"/>
    <property type="evidence" value="ECO:0007669"/>
    <property type="project" value="TreeGrafter"/>
</dbReference>
<dbReference type="OrthoDB" id="5327538at2759"/>
<feature type="compositionally biased region" description="Basic residues" evidence="9">
    <location>
        <begin position="277"/>
        <end position="288"/>
    </location>
</feature>
<keyword evidence="6" id="KW-0067">ATP-binding</keyword>
<dbReference type="GO" id="GO:0005634">
    <property type="term" value="C:nucleus"/>
    <property type="evidence" value="ECO:0007669"/>
    <property type="project" value="TreeGrafter"/>
</dbReference>